<keyword evidence="1" id="KW-0472">Membrane</keyword>
<reference evidence="2 3" key="1">
    <citation type="submission" date="2011-08" db="EMBL/GenBank/DDBJ databases">
        <authorList>
            <person name="Liu Z.J."/>
            <person name="Shi F.L."/>
            <person name="Lu J.Q."/>
            <person name="Li M."/>
            <person name="Wang Z.L."/>
        </authorList>
    </citation>
    <scope>NUCLEOTIDE SEQUENCE [LARGE SCALE GENOMIC DNA]</scope>
    <source>
        <strain evidence="2 3">USNM 41457</strain>
    </source>
</reference>
<evidence type="ECO:0000256" key="1">
    <source>
        <dbReference type="SAM" id="Phobius"/>
    </source>
</evidence>
<reference evidence="3" key="2">
    <citation type="submission" date="2015-07" db="EMBL/GenBank/DDBJ databases">
        <title>Contrasting host-pathogen interactions and genome evolution in two generalist and specialist microsporidian pathogens of mosquitoes.</title>
        <authorList>
            <consortium name="The Broad Institute Genomics Platform"/>
            <consortium name="The Broad Institute Genome Sequencing Center for Infectious Disease"/>
            <person name="Cuomo C.A."/>
            <person name="Sanscrainte N.D."/>
            <person name="Goldberg J.M."/>
            <person name="Heiman D."/>
            <person name="Young S."/>
            <person name="Zeng Q."/>
            <person name="Becnel J.J."/>
            <person name="Birren B.W."/>
        </authorList>
    </citation>
    <scope>NUCLEOTIDE SEQUENCE [LARGE SCALE GENOMIC DNA]</scope>
    <source>
        <strain evidence="3">USNM 41457</strain>
    </source>
</reference>
<name>J9DL45_EDHAE</name>
<dbReference type="InParanoid" id="J9DL45"/>
<dbReference type="HOGENOM" id="CLU_1004823_0_0_1"/>
<dbReference type="EMBL" id="AFBI03000091">
    <property type="protein sequence ID" value="EJW02072.1"/>
    <property type="molecule type" value="Genomic_DNA"/>
</dbReference>
<sequence>MNQNNSEKSKKQILIIIAASISVIILLTSGFVVWGWMHIKNVEKSANKAYCAFDKIVQSESNFSTNCSKEITTSGFLLIRNMPNTNIHDFWYRKKFLNISTYEEHKNFYNSMLEKQHYNSHEVFGFELAVDNVIRTNLRHGIFMNSVKVSSDIKIESFNHNKGIGHRIFRLFANRLNQFESVYEKICNLLVDMFNNSHSSRKCISIAFFVDDFELQIITITSIAVSCGNLRRELELKSYFYSIRNDKGGAKMFNVLQAAIYHMEKAINQKI</sequence>
<gene>
    <name evidence="2" type="ORF">EDEG_03474</name>
</gene>
<keyword evidence="1" id="KW-0812">Transmembrane</keyword>
<dbReference type="VEuPathDB" id="MicrosporidiaDB:EDEG_03474"/>
<protein>
    <submittedName>
        <fullName evidence="2">Uncharacterized protein</fullName>
    </submittedName>
</protein>
<dbReference type="AlphaFoldDB" id="J9DL45"/>
<evidence type="ECO:0000313" key="2">
    <source>
        <dbReference type="EMBL" id="EJW02072.1"/>
    </source>
</evidence>
<accession>J9DL45</accession>
<dbReference type="Proteomes" id="UP000003163">
    <property type="component" value="Unassembled WGS sequence"/>
</dbReference>
<organism evidence="2 3">
    <name type="scientific">Edhazardia aedis (strain USNM 41457)</name>
    <name type="common">Microsporidian parasite</name>
    <dbReference type="NCBI Taxonomy" id="1003232"/>
    <lineage>
        <taxon>Eukaryota</taxon>
        <taxon>Fungi</taxon>
        <taxon>Fungi incertae sedis</taxon>
        <taxon>Microsporidia</taxon>
        <taxon>Edhazardia</taxon>
    </lineage>
</organism>
<feature type="transmembrane region" description="Helical" evidence="1">
    <location>
        <begin position="12"/>
        <end position="37"/>
    </location>
</feature>
<keyword evidence="3" id="KW-1185">Reference proteome</keyword>
<evidence type="ECO:0000313" key="3">
    <source>
        <dbReference type="Proteomes" id="UP000003163"/>
    </source>
</evidence>
<proteinExistence type="predicted"/>
<keyword evidence="1" id="KW-1133">Transmembrane helix</keyword>
<comment type="caution">
    <text evidence="2">The sequence shown here is derived from an EMBL/GenBank/DDBJ whole genome shotgun (WGS) entry which is preliminary data.</text>
</comment>